<accession>A0A383CVE3</accession>
<gene>
    <name evidence="1" type="ORF">METZ01_LOCUS488853</name>
</gene>
<dbReference type="AlphaFoldDB" id="A0A383CVE3"/>
<protein>
    <submittedName>
        <fullName evidence="1">Uncharacterized protein</fullName>
    </submittedName>
</protein>
<evidence type="ECO:0000313" key="1">
    <source>
        <dbReference type="EMBL" id="SVE35999.1"/>
    </source>
</evidence>
<reference evidence="1" key="1">
    <citation type="submission" date="2018-05" db="EMBL/GenBank/DDBJ databases">
        <authorList>
            <person name="Lanie J.A."/>
            <person name="Ng W.-L."/>
            <person name="Kazmierczak K.M."/>
            <person name="Andrzejewski T.M."/>
            <person name="Davidsen T.M."/>
            <person name="Wayne K.J."/>
            <person name="Tettelin H."/>
            <person name="Glass J.I."/>
            <person name="Rusch D."/>
            <person name="Podicherti R."/>
            <person name="Tsui H.-C.T."/>
            <person name="Winkler M.E."/>
        </authorList>
    </citation>
    <scope>NUCLEOTIDE SEQUENCE</scope>
</reference>
<dbReference type="EMBL" id="UINC01211905">
    <property type="protein sequence ID" value="SVE35999.1"/>
    <property type="molecule type" value="Genomic_DNA"/>
</dbReference>
<organism evidence="1">
    <name type="scientific">marine metagenome</name>
    <dbReference type="NCBI Taxonomy" id="408172"/>
    <lineage>
        <taxon>unclassified sequences</taxon>
        <taxon>metagenomes</taxon>
        <taxon>ecological metagenomes</taxon>
    </lineage>
</organism>
<dbReference type="Gene3D" id="1.10.10.2480">
    <property type="match status" value="1"/>
</dbReference>
<proteinExistence type="predicted"/>
<name>A0A383CVE3_9ZZZZ</name>
<feature type="non-terminal residue" evidence="1">
    <location>
        <position position="28"/>
    </location>
</feature>
<sequence length="28" mass="2885">MANAEVLDLCRSLGIGVKSHSSGIVEAQ</sequence>